<evidence type="ECO:0000313" key="1">
    <source>
        <dbReference type="EMBL" id="KXS16110.1"/>
    </source>
</evidence>
<organism evidence="1 2">
    <name type="scientific">Gonapodya prolifera (strain JEL478)</name>
    <name type="common">Monoblepharis prolifera</name>
    <dbReference type="NCBI Taxonomy" id="1344416"/>
    <lineage>
        <taxon>Eukaryota</taxon>
        <taxon>Fungi</taxon>
        <taxon>Fungi incertae sedis</taxon>
        <taxon>Chytridiomycota</taxon>
        <taxon>Chytridiomycota incertae sedis</taxon>
        <taxon>Monoblepharidomycetes</taxon>
        <taxon>Monoblepharidales</taxon>
        <taxon>Gonapodyaceae</taxon>
        <taxon>Gonapodya</taxon>
    </lineage>
</organism>
<evidence type="ECO:0008006" key="3">
    <source>
        <dbReference type="Google" id="ProtNLM"/>
    </source>
</evidence>
<keyword evidence="2" id="KW-1185">Reference proteome</keyword>
<protein>
    <recommendedName>
        <fullName evidence="3">Band 7 domain-containing protein</fullName>
    </recommendedName>
</protein>
<dbReference type="OMA" id="PPGEQWI"/>
<proteinExistence type="predicted"/>
<evidence type="ECO:0000313" key="2">
    <source>
        <dbReference type="Proteomes" id="UP000070544"/>
    </source>
</evidence>
<dbReference type="Proteomes" id="UP000070544">
    <property type="component" value="Unassembled WGS sequence"/>
</dbReference>
<accession>A0A139AH73</accession>
<sequence>MASRALLRASRAQVLRPLTRSNSTAVTVSSSPVVPFVNGLPTELAREITEEERKWTFWSTSDFGKQDVGGLLDVVPPGEQWITSSGTVLTPGLKFYTGTVKAVRALDGATIGVLARQTKSADGVVDAYAVLYTEYVDVAKAVAGDGGKDGEIVLANAASHTLAEAVKSLKTADGLKEGDKAAIAAKLLESLSSTASTYGLKLTSIDVRDAWPSSLDVPSKLVALEPAPKAAWDRTHGLKPDYWADKLTPNFFTKFKFGNAREPEVVATPSVEWNLPSPPETHHFHGQVPKMTVSAEDAQLLTAKSH</sequence>
<dbReference type="EMBL" id="KQ965756">
    <property type="protein sequence ID" value="KXS16110.1"/>
    <property type="molecule type" value="Genomic_DNA"/>
</dbReference>
<dbReference type="AlphaFoldDB" id="A0A139AH73"/>
<name>A0A139AH73_GONPJ</name>
<gene>
    <name evidence="1" type="ORF">M427DRAFT_300945</name>
</gene>
<reference evidence="1 2" key="1">
    <citation type="journal article" date="2015" name="Genome Biol. Evol.">
        <title>Phylogenomic analyses indicate that early fungi evolved digesting cell walls of algal ancestors of land plants.</title>
        <authorList>
            <person name="Chang Y."/>
            <person name="Wang S."/>
            <person name="Sekimoto S."/>
            <person name="Aerts A.L."/>
            <person name="Choi C."/>
            <person name="Clum A."/>
            <person name="LaButti K.M."/>
            <person name="Lindquist E.A."/>
            <person name="Yee Ngan C."/>
            <person name="Ohm R.A."/>
            <person name="Salamov A.A."/>
            <person name="Grigoriev I.V."/>
            <person name="Spatafora J.W."/>
            <person name="Berbee M.L."/>
        </authorList>
    </citation>
    <scope>NUCLEOTIDE SEQUENCE [LARGE SCALE GENOMIC DNA]</scope>
    <source>
        <strain evidence="1 2">JEL478</strain>
    </source>
</reference>
<dbReference type="OrthoDB" id="2097941at2759"/>